<dbReference type="SUPFAM" id="SSF50923">
    <property type="entry name" value="Hemopexin-like domain"/>
    <property type="match status" value="1"/>
</dbReference>
<evidence type="ECO:0000313" key="3">
    <source>
        <dbReference type="EMBL" id="KAI5433332.1"/>
    </source>
</evidence>
<dbReference type="AlphaFoldDB" id="A0A9D4Y6Q0"/>
<dbReference type="EMBL" id="JAMSHJ010000002">
    <property type="protein sequence ID" value="KAI5433332.1"/>
    <property type="molecule type" value="Genomic_DNA"/>
</dbReference>
<keyword evidence="4" id="KW-1185">Reference proteome</keyword>
<evidence type="ECO:0000256" key="1">
    <source>
        <dbReference type="PROSITE-ProRule" id="PRU01011"/>
    </source>
</evidence>
<feature type="region of interest" description="Disordered" evidence="2">
    <location>
        <begin position="160"/>
        <end position="194"/>
    </location>
</feature>
<dbReference type="Gene3D" id="2.110.10.10">
    <property type="entry name" value="Hemopexin-like domain"/>
    <property type="match status" value="1"/>
</dbReference>
<name>A0A9D4Y6Q0_PEA</name>
<evidence type="ECO:0000313" key="4">
    <source>
        <dbReference type="Proteomes" id="UP001058974"/>
    </source>
</evidence>
<feature type="compositionally biased region" description="Basic and acidic residues" evidence="2">
    <location>
        <begin position="172"/>
        <end position="194"/>
    </location>
</feature>
<dbReference type="Proteomes" id="UP001058974">
    <property type="component" value="Chromosome 2"/>
</dbReference>
<dbReference type="InterPro" id="IPR018487">
    <property type="entry name" value="Hemopexin-like_repeat"/>
</dbReference>
<protein>
    <submittedName>
        <fullName evidence="3">Uncharacterized protein</fullName>
    </submittedName>
</protein>
<gene>
    <name evidence="3" type="ORF">KIW84_020566</name>
</gene>
<comment type="caution">
    <text evidence="3">The sequence shown here is derived from an EMBL/GenBank/DDBJ whole genome shotgun (WGS) entry which is preliminary data.</text>
</comment>
<proteinExistence type="predicted"/>
<sequence length="194" mass="21018">MAITSSFKISGTLLEDSLKGTIFENGMDAAFASHKTNEVYFFKDDYYVRVAVTSDASNDVIMDDVRKTLDYWSSLRGREHPGRARAMGMEVVPTTAFKHTTTRLSGMDFGSSSGSSSLVEQRLASVTALLEAVVGYISAKEGGTLLTELAVVLANQTQQASEAGNEPSSPCDIRRSLDASNIHEENHQSPSKDI</sequence>
<dbReference type="InterPro" id="IPR036375">
    <property type="entry name" value="Hemopexin-like_dom_sf"/>
</dbReference>
<reference evidence="3 4" key="1">
    <citation type="journal article" date="2022" name="Nat. Genet.">
        <title>Improved pea reference genome and pan-genome highlight genomic features and evolutionary characteristics.</title>
        <authorList>
            <person name="Yang T."/>
            <person name="Liu R."/>
            <person name="Luo Y."/>
            <person name="Hu S."/>
            <person name="Wang D."/>
            <person name="Wang C."/>
            <person name="Pandey M.K."/>
            <person name="Ge S."/>
            <person name="Xu Q."/>
            <person name="Li N."/>
            <person name="Li G."/>
            <person name="Huang Y."/>
            <person name="Saxena R.K."/>
            <person name="Ji Y."/>
            <person name="Li M."/>
            <person name="Yan X."/>
            <person name="He Y."/>
            <person name="Liu Y."/>
            <person name="Wang X."/>
            <person name="Xiang C."/>
            <person name="Varshney R.K."/>
            <person name="Ding H."/>
            <person name="Gao S."/>
            <person name="Zong X."/>
        </authorList>
    </citation>
    <scope>NUCLEOTIDE SEQUENCE [LARGE SCALE GENOMIC DNA]</scope>
    <source>
        <strain evidence="3 4">cv. Zhongwan 6</strain>
    </source>
</reference>
<organism evidence="3 4">
    <name type="scientific">Pisum sativum</name>
    <name type="common">Garden pea</name>
    <name type="synonym">Lathyrus oleraceus</name>
    <dbReference type="NCBI Taxonomy" id="3888"/>
    <lineage>
        <taxon>Eukaryota</taxon>
        <taxon>Viridiplantae</taxon>
        <taxon>Streptophyta</taxon>
        <taxon>Embryophyta</taxon>
        <taxon>Tracheophyta</taxon>
        <taxon>Spermatophyta</taxon>
        <taxon>Magnoliopsida</taxon>
        <taxon>eudicotyledons</taxon>
        <taxon>Gunneridae</taxon>
        <taxon>Pentapetalae</taxon>
        <taxon>rosids</taxon>
        <taxon>fabids</taxon>
        <taxon>Fabales</taxon>
        <taxon>Fabaceae</taxon>
        <taxon>Papilionoideae</taxon>
        <taxon>50 kb inversion clade</taxon>
        <taxon>NPAAA clade</taxon>
        <taxon>Hologalegina</taxon>
        <taxon>IRL clade</taxon>
        <taxon>Fabeae</taxon>
        <taxon>Lathyrus</taxon>
    </lineage>
</organism>
<dbReference type="Gramene" id="Psat02G0056600-T1">
    <property type="protein sequence ID" value="KAI5433332.1"/>
    <property type="gene ID" value="KIW84_020566"/>
</dbReference>
<dbReference type="Pfam" id="PF00045">
    <property type="entry name" value="Hemopexin"/>
    <property type="match status" value="1"/>
</dbReference>
<dbReference type="PROSITE" id="PS51642">
    <property type="entry name" value="HEMOPEXIN_2"/>
    <property type="match status" value="1"/>
</dbReference>
<evidence type="ECO:0000256" key="2">
    <source>
        <dbReference type="SAM" id="MobiDB-lite"/>
    </source>
</evidence>
<accession>A0A9D4Y6Q0</accession>
<feature type="repeat" description="Hemopexin" evidence="1">
    <location>
        <begin position="24"/>
        <end position="75"/>
    </location>
</feature>